<dbReference type="EnsemblPlants" id="Pp3c1_24800V3.1">
    <property type="protein sequence ID" value="Pp3c1_24800V3.1"/>
    <property type="gene ID" value="Pp3c1_24800"/>
</dbReference>
<keyword evidence="5" id="KW-1185">Reference proteome</keyword>
<reference evidence="3 5" key="1">
    <citation type="journal article" date="2008" name="Science">
        <title>The Physcomitrella genome reveals evolutionary insights into the conquest of land by plants.</title>
        <authorList>
            <person name="Rensing S."/>
            <person name="Lang D."/>
            <person name="Zimmer A."/>
            <person name="Terry A."/>
            <person name="Salamov A."/>
            <person name="Shapiro H."/>
            <person name="Nishiyama T."/>
            <person name="Perroud P.-F."/>
            <person name="Lindquist E."/>
            <person name="Kamisugi Y."/>
            <person name="Tanahashi T."/>
            <person name="Sakakibara K."/>
            <person name="Fujita T."/>
            <person name="Oishi K."/>
            <person name="Shin-I T."/>
            <person name="Kuroki Y."/>
            <person name="Toyoda A."/>
            <person name="Suzuki Y."/>
            <person name="Hashimoto A."/>
            <person name="Yamaguchi K."/>
            <person name="Sugano A."/>
            <person name="Kohara Y."/>
            <person name="Fujiyama A."/>
            <person name="Anterola A."/>
            <person name="Aoki S."/>
            <person name="Ashton N."/>
            <person name="Barbazuk W.B."/>
            <person name="Barker E."/>
            <person name="Bennetzen J."/>
            <person name="Bezanilla M."/>
            <person name="Blankenship R."/>
            <person name="Cho S.H."/>
            <person name="Dutcher S."/>
            <person name="Estelle M."/>
            <person name="Fawcett J.A."/>
            <person name="Gundlach H."/>
            <person name="Hanada K."/>
            <person name="Heyl A."/>
            <person name="Hicks K.A."/>
            <person name="Hugh J."/>
            <person name="Lohr M."/>
            <person name="Mayer K."/>
            <person name="Melkozernov A."/>
            <person name="Murata T."/>
            <person name="Nelson D."/>
            <person name="Pils B."/>
            <person name="Prigge M."/>
            <person name="Reiss B."/>
            <person name="Renner T."/>
            <person name="Rombauts S."/>
            <person name="Rushton P."/>
            <person name="Sanderfoot A."/>
            <person name="Schween G."/>
            <person name="Shiu S.-H."/>
            <person name="Stueber K."/>
            <person name="Theodoulou F.L."/>
            <person name="Tu H."/>
            <person name="Van de Peer Y."/>
            <person name="Verrier P.J."/>
            <person name="Waters E."/>
            <person name="Wood A."/>
            <person name="Yang L."/>
            <person name="Cove D."/>
            <person name="Cuming A."/>
            <person name="Hasebe M."/>
            <person name="Lucas S."/>
            <person name="Mishler D.B."/>
            <person name="Reski R."/>
            <person name="Grigoriev I."/>
            <person name="Quatrano R.S."/>
            <person name="Boore J.L."/>
        </authorList>
    </citation>
    <scope>NUCLEOTIDE SEQUENCE [LARGE SCALE GENOMIC DNA]</scope>
    <source>
        <strain evidence="4 5">cv. Gransden 2004</strain>
    </source>
</reference>
<dbReference type="Gramene" id="Pp3c1_24800V3.1">
    <property type="protein sequence ID" value="Pp3c1_24800V3.1"/>
    <property type="gene ID" value="Pp3c1_24800"/>
</dbReference>
<dbReference type="GO" id="GO:0016702">
    <property type="term" value="F:oxidoreductase activity, acting on single donors with incorporation of molecular oxygen, incorporation of two atoms of oxygen"/>
    <property type="evidence" value="ECO:0007669"/>
    <property type="project" value="InterPro"/>
</dbReference>
<reference evidence="3 5" key="2">
    <citation type="journal article" date="2018" name="Plant J.">
        <title>The Physcomitrella patens chromosome-scale assembly reveals moss genome structure and evolution.</title>
        <authorList>
            <person name="Lang D."/>
            <person name="Ullrich K.K."/>
            <person name="Murat F."/>
            <person name="Fuchs J."/>
            <person name="Jenkins J."/>
            <person name="Haas F.B."/>
            <person name="Piednoel M."/>
            <person name="Gundlach H."/>
            <person name="Van Bel M."/>
            <person name="Meyberg R."/>
            <person name="Vives C."/>
            <person name="Morata J."/>
            <person name="Symeonidi A."/>
            <person name="Hiss M."/>
            <person name="Muchero W."/>
            <person name="Kamisugi Y."/>
            <person name="Saleh O."/>
            <person name="Blanc G."/>
            <person name="Decker E.L."/>
            <person name="van Gessel N."/>
            <person name="Grimwood J."/>
            <person name="Hayes R.D."/>
            <person name="Graham S.W."/>
            <person name="Gunter L.E."/>
            <person name="McDaniel S.F."/>
            <person name="Hoernstein S.N.W."/>
            <person name="Larsson A."/>
            <person name="Li F.W."/>
            <person name="Perroud P.F."/>
            <person name="Phillips J."/>
            <person name="Ranjan P."/>
            <person name="Rokshar D.S."/>
            <person name="Rothfels C.J."/>
            <person name="Schneider L."/>
            <person name="Shu S."/>
            <person name="Stevenson D.W."/>
            <person name="Thummler F."/>
            <person name="Tillich M."/>
            <person name="Villarreal Aguilar J.C."/>
            <person name="Widiez T."/>
            <person name="Wong G.K."/>
            <person name="Wymore A."/>
            <person name="Zhang Y."/>
            <person name="Zimmer A.D."/>
            <person name="Quatrano R.S."/>
            <person name="Mayer K.F.X."/>
            <person name="Goodstein D."/>
            <person name="Casacuberta J.M."/>
            <person name="Vandepoele K."/>
            <person name="Reski R."/>
            <person name="Cuming A.C."/>
            <person name="Tuskan G.A."/>
            <person name="Maumus F."/>
            <person name="Salse J."/>
            <person name="Schmutz J."/>
            <person name="Rensing S.A."/>
        </authorList>
    </citation>
    <scope>NUCLEOTIDE SEQUENCE [LARGE SCALE GENOMIC DNA]</scope>
    <source>
        <strain evidence="4 5">cv. Gransden 2004</strain>
    </source>
</reference>
<accession>A0A2K1L9J5</accession>
<dbReference type="InParanoid" id="A0A2K1L9J5"/>
<reference evidence="4" key="3">
    <citation type="submission" date="2020-12" db="UniProtKB">
        <authorList>
            <consortium name="EnsemblPlants"/>
        </authorList>
    </citation>
    <scope>IDENTIFICATION</scope>
</reference>
<dbReference type="AlphaFoldDB" id="A0A2K1L9J5"/>
<proteinExistence type="predicted"/>
<keyword evidence="1" id="KW-0812">Transmembrane</keyword>
<dbReference type="Pfam" id="PF00305">
    <property type="entry name" value="Lipoxygenase"/>
    <property type="match status" value="1"/>
</dbReference>
<dbReference type="Proteomes" id="UP000006727">
    <property type="component" value="Chromosome 1"/>
</dbReference>
<keyword evidence="1" id="KW-0472">Membrane</keyword>
<evidence type="ECO:0000313" key="3">
    <source>
        <dbReference type="EMBL" id="PNR62707.1"/>
    </source>
</evidence>
<organism evidence="3">
    <name type="scientific">Physcomitrium patens</name>
    <name type="common">Spreading-leaved earth moss</name>
    <name type="synonym">Physcomitrella patens</name>
    <dbReference type="NCBI Taxonomy" id="3218"/>
    <lineage>
        <taxon>Eukaryota</taxon>
        <taxon>Viridiplantae</taxon>
        <taxon>Streptophyta</taxon>
        <taxon>Embryophyta</taxon>
        <taxon>Bryophyta</taxon>
        <taxon>Bryophytina</taxon>
        <taxon>Bryopsida</taxon>
        <taxon>Funariidae</taxon>
        <taxon>Funariales</taxon>
        <taxon>Funariaceae</taxon>
        <taxon>Physcomitrium</taxon>
    </lineage>
</organism>
<dbReference type="InterPro" id="IPR013819">
    <property type="entry name" value="LipOase_C"/>
</dbReference>
<evidence type="ECO:0000313" key="4">
    <source>
        <dbReference type="EnsemblPlants" id="Pp3c1_24800V3.1"/>
    </source>
</evidence>
<evidence type="ECO:0000259" key="2">
    <source>
        <dbReference type="Pfam" id="PF00305"/>
    </source>
</evidence>
<evidence type="ECO:0000313" key="5">
    <source>
        <dbReference type="Proteomes" id="UP000006727"/>
    </source>
</evidence>
<sequence>MSDLLSVVRWDFESVLLGNESLLYDHGDVVLNGSNFTSFTQKAWLSNKALRQNRLFVLDYRERLLGYIQRINDLKSTQAYAAQMLRTHAMIEPFIAPFKNSKDINQSARKSLICALGIVEHTFTPYKYDDSDCWVNLSKAWVILTFPYTFTYIYIYIYLFIIDK</sequence>
<protein>
    <recommendedName>
        <fullName evidence="2">Lipoxygenase domain-containing protein</fullName>
    </recommendedName>
</protein>
<dbReference type="SUPFAM" id="SSF48484">
    <property type="entry name" value="Lipoxigenase"/>
    <property type="match status" value="1"/>
</dbReference>
<evidence type="ECO:0000256" key="1">
    <source>
        <dbReference type="SAM" id="Phobius"/>
    </source>
</evidence>
<dbReference type="InterPro" id="IPR036226">
    <property type="entry name" value="LipOase_C_sf"/>
</dbReference>
<dbReference type="PaxDb" id="3218-PP1S59_72V6.1"/>
<name>A0A2K1L9J5_PHYPA</name>
<feature type="transmembrane region" description="Helical" evidence="1">
    <location>
        <begin position="140"/>
        <end position="161"/>
    </location>
</feature>
<dbReference type="GO" id="GO:0046872">
    <property type="term" value="F:metal ion binding"/>
    <property type="evidence" value="ECO:0007669"/>
    <property type="project" value="InterPro"/>
</dbReference>
<feature type="domain" description="Lipoxygenase" evidence="2">
    <location>
        <begin position="47"/>
        <end position="84"/>
    </location>
</feature>
<gene>
    <name evidence="3" type="ORF">PHYPA_001131</name>
</gene>
<dbReference type="Gene3D" id="3.10.450.60">
    <property type="match status" value="1"/>
</dbReference>
<keyword evidence="1" id="KW-1133">Transmembrane helix</keyword>
<dbReference type="EMBL" id="ABEU02000001">
    <property type="protein sequence ID" value="PNR62707.1"/>
    <property type="molecule type" value="Genomic_DNA"/>
</dbReference>